<feature type="compositionally biased region" description="Pro residues" evidence="1">
    <location>
        <begin position="8"/>
        <end position="17"/>
    </location>
</feature>
<gene>
    <name evidence="2" type="ORF">ACFPCY_33480</name>
</gene>
<organism evidence="2 3">
    <name type="scientific">Actinomadura gamaensis</name>
    <dbReference type="NCBI Taxonomy" id="1763541"/>
    <lineage>
        <taxon>Bacteria</taxon>
        <taxon>Bacillati</taxon>
        <taxon>Actinomycetota</taxon>
        <taxon>Actinomycetes</taxon>
        <taxon>Streptosporangiales</taxon>
        <taxon>Thermomonosporaceae</taxon>
        <taxon>Actinomadura</taxon>
    </lineage>
</organism>
<dbReference type="EMBL" id="JBHSIT010000011">
    <property type="protein sequence ID" value="MFC4912253.1"/>
    <property type="molecule type" value="Genomic_DNA"/>
</dbReference>
<dbReference type="Proteomes" id="UP001595872">
    <property type="component" value="Unassembled WGS sequence"/>
</dbReference>
<name>A0ABV9U8M9_9ACTN</name>
<evidence type="ECO:0000256" key="1">
    <source>
        <dbReference type="SAM" id="MobiDB-lite"/>
    </source>
</evidence>
<evidence type="ECO:0000313" key="3">
    <source>
        <dbReference type="Proteomes" id="UP001595872"/>
    </source>
</evidence>
<reference evidence="3" key="1">
    <citation type="journal article" date="2019" name="Int. J. Syst. Evol. Microbiol.">
        <title>The Global Catalogue of Microorganisms (GCM) 10K type strain sequencing project: providing services to taxonomists for standard genome sequencing and annotation.</title>
        <authorList>
            <consortium name="The Broad Institute Genomics Platform"/>
            <consortium name="The Broad Institute Genome Sequencing Center for Infectious Disease"/>
            <person name="Wu L."/>
            <person name="Ma J."/>
        </authorList>
    </citation>
    <scope>NUCLEOTIDE SEQUENCE [LARGE SCALE GENOMIC DNA]</scope>
    <source>
        <strain evidence="3">KLKA75</strain>
    </source>
</reference>
<protein>
    <submittedName>
        <fullName evidence="2">Uncharacterized protein</fullName>
    </submittedName>
</protein>
<proteinExistence type="predicted"/>
<evidence type="ECO:0000313" key="2">
    <source>
        <dbReference type="EMBL" id="MFC4912253.1"/>
    </source>
</evidence>
<keyword evidence="3" id="KW-1185">Reference proteome</keyword>
<dbReference type="RefSeq" id="WP_378261963.1">
    <property type="nucleotide sequence ID" value="NZ_JBHSIT010000011.1"/>
</dbReference>
<feature type="region of interest" description="Disordered" evidence="1">
    <location>
        <begin position="1"/>
        <end position="47"/>
    </location>
</feature>
<sequence length="181" mass="19770">MHACRPDPQQPRSPVPPSGQQVRHRKDDLIDAAEPTRPDLTGPAGPGPLKIAFYGVANQHPVDFSGTRTDTPQRHLERQKTTVADLVHRHRAHLVAEVTDIRAATDILQHRPGLTYLLQNLAPTGLIDAVAIDLTTAAFRPGEVAELTVALRGHGLGLWAPRLGPIDLTNPVHALYLRICF</sequence>
<accession>A0ABV9U8M9</accession>
<comment type="caution">
    <text evidence="2">The sequence shown here is derived from an EMBL/GenBank/DDBJ whole genome shotgun (WGS) entry which is preliminary data.</text>
</comment>
<feature type="compositionally biased region" description="Basic and acidic residues" evidence="1">
    <location>
        <begin position="25"/>
        <end position="37"/>
    </location>
</feature>